<reference evidence="1" key="1">
    <citation type="submission" date="2019-08" db="EMBL/GenBank/DDBJ databases">
        <title>Genomic characterization of a novel candidate phylum (ARYD3) from a high temperature, high salinity tertiary oil reservoir in north central Oklahoma, USA.</title>
        <authorList>
            <person name="Youssef N.H."/>
            <person name="Yadav A."/>
            <person name="Elshahed M.S."/>
        </authorList>
    </citation>
    <scope>NUCLEOTIDE SEQUENCE [LARGE SCALE GENOMIC DNA]</scope>
    <source>
        <strain evidence="1">ARYD3</strain>
    </source>
</reference>
<protein>
    <submittedName>
        <fullName evidence="1">Uncharacterized protein</fullName>
    </submittedName>
</protein>
<evidence type="ECO:0000313" key="2">
    <source>
        <dbReference type="Proteomes" id="UP000324143"/>
    </source>
</evidence>
<evidence type="ECO:0000313" key="1">
    <source>
        <dbReference type="EMBL" id="TYB31286.1"/>
    </source>
</evidence>
<gene>
    <name evidence="1" type="ORF">FXF47_04965</name>
</gene>
<keyword evidence="2" id="KW-1185">Reference proteome</keyword>
<comment type="caution">
    <text evidence="1">The sequence shown here is derived from an EMBL/GenBank/DDBJ whole genome shotgun (WGS) entry which is preliminary data.</text>
</comment>
<proteinExistence type="predicted"/>
<organism evidence="1 2">
    <name type="scientific">Candidatus Mcinerneyibacterium aminivorans</name>
    <dbReference type="NCBI Taxonomy" id="2703815"/>
    <lineage>
        <taxon>Bacteria</taxon>
        <taxon>Candidatus Macinerneyibacteriota</taxon>
        <taxon>Candidatus Mcinerneyibacteria</taxon>
        <taxon>Candidatus Mcinerneyibacteriales</taxon>
        <taxon>Candidatus Mcinerneyibacteriaceae</taxon>
        <taxon>Candidatus Mcinerneyibacterium</taxon>
    </lineage>
</organism>
<name>A0A5D0ME69_9BACT</name>
<sequence>MFENDIVTLNEEGMRILLNEELTLKANILLKLINIYRARIIKIENDGYVRVTILGDNYPKDMFEENNFGVPMSILKVVEVDDGFAEKSFYLRRNLR</sequence>
<dbReference type="EMBL" id="VSIX01000042">
    <property type="protein sequence ID" value="TYB31286.1"/>
    <property type="molecule type" value="Genomic_DNA"/>
</dbReference>
<accession>A0A5D0ME69</accession>
<dbReference type="Proteomes" id="UP000324143">
    <property type="component" value="Unassembled WGS sequence"/>
</dbReference>
<dbReference type="AlphaFoldDB" id="A0A5D0ME69"/>